<dbReference type="PATRIC" id="fig|1004151.3.peg.1654"/>
<comment type="caution">
    <text evidence="3">The sequence shown here is derived from an EMBL/GenBank/DDBJ whole genome shotgun (WGS) entry which is preliminary data.</text>
</comment>
<dbReference type="PANTHER" id="PTHR22917:SF6">
    <property type="entry name" value="EG:8D8.2 PROTEIN-RELATED"/>
    <property type="match status" value="1"/>
</dbReference>
<dbReference type="AlphaFoldDB" id="W3V8N5"/>
<keyword evidence="3" id="KW-0430">Lectin</keyword>
<dbReference type="EMBL" id="AYSJ01000006">
    <property type="protein sequence ID" value="ETS32306.1"/>
    <property type="molecule type" value="Genomic_DNA"/>
</dbReference>
<dbReference type="InterPro" id="IPR018487">
    <property type="entry name" value="Hemopexin-like_repeat"/>
</dbReference>
<gene>
    <name evidence="3" type="ORF">PTE_01614</name>
</gene>
<keyword evidence="1" id="KW-0732">Signal</keyword>
<dbReference type="Gene3D" id="2.60.120.400">
    <property type="entry name" value="Calcium-mediated lectin"/>
    <property type="match status" value="1"/>
</dbReference>
<reference evidence="3 4" key="1">
    <citation type="submission" date="2013-11" db="EMBL/GenBank/DDBJ databases">
        <title>Elucidation of the Photorhabdus temperata genome and generation of transposon mutant library to identify motility mutants.</title>
        <authorList>
            <person name="Hurst S.G.IV."/>
            <person name="Micheals B."/>
            <person name="Abebe-Akele F."/>
            <person name="Rowedder H."/>
            <person name="Bullock H."/>
            <person name="Jackobeck R."/>
            <person name="Janicki E."/>
            <person name="Tisa L.S."/>
        </authorList>
    </citation>
    <scope>NUCLEOTIDE SEQUENCE [LARGE SCALE GENOMIC DNA]</scope>
    <source>
        <strain evidence="3 4">NC19</strain>
    </source>
</reference>
<protein>
    <submittedName>
        <fullName evidence="3">Hemopexin/Fucose-binding lectin II (PA-IIL)</fullName>
    </submittedName>
</protein>
<proteinExistence type="predicted"/>
<dbReference type="Proteomes" id="UP000018957">
    <property type="component" value="Unassembled WGS sequence"/>
</dbReference>
<dbReference type="SUPFAM" id="SSF50923">
    <property type="entry name" value="Hemopexin-like domain"/>
    <property type="match status" value="2"/>
</dbReference>
<dbReference type="Pfam" id="PF07472">
    <property type="entry name" value="PA-IIL"/>
    <property type="match status" value="1"/>
</dbReference>
<evidence type="ECO:0000313" key="3">
    <source>
        <dbReference type="EMBL" id="ETS32306.1"/>
    </source>
</evidence>
<dbReference type="Gene3D" id="2.110.10.10">
    <property type="entry name" value="Hemopexin-like domain"/>
    <property type="match status" value="4"/>
</dbReference>
<dbReference type="SUPFAM" id="SSF82026">
    <property type="entry name" value="Calcium-mediated lectin"/>
    <property type="match status" value="1"/>
</dbReference>
<dbReference type="InterPro" id="IPR036375">
    <property type="entry name" value="Hemopexin-like_dom_sf"/>
</dbReference>
<keyword evidence="4" id="KW-1185">Reference proteome</keyword>
<feature type="domain" description="Calcium-mediated lectin" evidence="2">
    <location>
        <begin position="463"/>
        <end position="569"/>
    </location>
</feature>
<dbReference type="InterPro" id="IPR036684">
    <property type="entry name" value="Ca_lectin_sf"/>
</dbReference>
<dbReference type="GO" id="GO:0030246">
    <property type="term" value="F:carbohydrate binding"/>
    <property type="evidence" value="ECO:0007669"/>
    <property type="project" value="UniProtKB-KW"/>
</dbReference>
<dbReference type="PANTHER" id="PTHR22917">
    <property type="entry name" value="HEMOPEXIN DOMAIN-CONTAINING PROTEIN"/>
    <property type="match status" value="1"/>
</dbReference>
<accession>W3V8N5</accession>
<dbReference type="RefSeq" id="WP_339366716.1">
    <property type="nucleotide sequence ID" value="NZ_AYSJ01000006.1"/>
</dbReference>
<dbReference type="InterPro" id="IPR010907">
    <property type="entry name" value="Ca-mediated_lectin"/>
</dbReference>
<sequence>MNTSSYLFLNAENIKYNEISGSNGVYSGYPKPINNDWPNLPAEFQRHIDDIINLNGYLYFFKGSQYLKFDIAKAQVSDGPRPIVEGWPGLAGTEFENGIDAATEWIDINTPDKTDVVCFFKGSDCIDYTVSSHTINQRTISEKLGTTGKYAEFNANLDAAILWRTRGYHYIFIFKGNSNIRFNLKLNAIDGGPTTPNKTNWIGVTFNKIQAAVSVDTDLLGSDSDIGSDKNTSTYLFLNSENIKYDDLLDKVDTGYPQSIRNNWPNLPIEFQRHIDDVINLNGYLYFFKGSQYLKFDIAKAQVSEGPKPIVDGWPGLKGTEFENGIDAATEWIDVKKDIVYFFKGKDCVNYTVSSHTIDKKTIAERWNITGKYAKFSANLDAAILWRNVGPFIYLFKGNDYLRLHLMLNTINGEPAPIQTKWKGVTFNKIQAAVSVDINALGTDINGSCGGTCGTNNIGKHCFKLPHSIRFGLTAYVNTDIHQQTIKVYIDDRLVDTVTGKGISHIIDVKTYTSGTGKICIEITGNGKPCKLRYAYNPLDEKPGTTIIGASNGINNNYDDSVVVLNWPLS</sequence>
<evidence type="ECO:0000313" key="4">
    <source>
        <dbReference type="Proteomes" id="UP000018957"/>
    </source>
</evidence>
<dbReference type="SMART" id="SM00120">
    <property type="entry name" value="HX"/>
    <property type="match status" value="7"/>
</dbReference>
<dbReference type="InterPro" id="IPR051298">
    <property type="entry name" value="Heme_transport/Cell_adhesion"/>
</dbReference>
<name>W3V8N5_9GAMM</name>
<dbReference type="PROSITE" id="PS51642">
    <property type="entry name" value="HEMOPEXIN_2"/>
    <property type="match status" value="5"/>
</dbReference>
<evidence type="ECO:0000259" key="2">
    <source>
        <dbReference type="Pfam" id="PF07472"/>
    </source>
</evidence>
<dbReference type="Pfam" id="PF00045">
    <property type="entry name" value="Hemopexin"/>
    <property type="match status" value="2"/>
</dbReference>
<evidence type="ECO:0000256" key="1">
    <source>
        <dbReference type="ARBA" id="ARBA00022729"/>
    </source>
</evidence>
<organism evidence="3 4">
    <name type="scientific">Photorhabdus khanii NC19</name>
    <dbReference type="NCBI Taxonomy" id="1004151"/>
    <lineage>
        <taxon>Bacteria</taxon>
        <taxon>Pseudomonadati</taxon>
        <taxon>Pseudomonadota</taxon>
        <taxon>Gammaproteobacteria</taxon>
        <taxon>Enterobacterales</taxon>
        <taxon>Morganellaceae</taxon>
        <taxon>Photorhabdus</taxon>
    </lineage>
</organism>